<comment type="similarity">
    <text evidence="5">Belongs to the protein N5-glutamine methyltransferase family. PrmC subfamily.</text>
</comment>
<dbReference type="EC" id="2.1.1.297" evidence="5"/>
<dbReference type="EMBL" id="DF967986">
    <property type="protein sequence ID" value="GAO99349.1"/>
    <property type="molecule type" value="Genomic_DNA"/>
</dbReference>
<evidence type="ECO:0000259" key="6">
    <source>
        <dbReference type="Pfam" id="PF05175"/>
    </source>
</evidence>
<keyword evidence="9" id="KW-1185">Reference proteome</keyword>
<dbReference type="Proteomes" id="UP000253891">
    <property type="component" value="Unassembled WGS sequence"/>
</dbReference>
<dbReference type="Pfam" id="PF17827">
    <property type="entry name" value="PrmC_N"/>
    <property type="match status" value="1"/>
</dbReference>
<dbReference type="InterPro" id="IPR002052">
    <property type="entry name" value="DNA_methylase_N6_adenine_CS"/>
</dbReference>
<evidence type="ECO:0000259" key="7">
    <source>
        <dbReference type="Pfam" id="PF17827"/>
    </source>
</evidence>
<dbReference type="InterPro" id="IPR004556">
    <property type="entry name" value="HemK-like"/>
</dbReference>
<evidence type="ECO:0000256" key="5">
    <source>
        <dbReference type="HAMAP-Rule" id="MF_02126"/>
    </source>
</evidence>
<proteinExistence type="inferred from homology"/>
<dbReference type="GO" id="GO:0102559">
    <property type="term" value="F:peptide chain release factor N(5)-glutamine methyltransferase activity"/>
    <property type="evidence" value="ECO:0007669"/>
    <property type="project" value="UniProtKB-EC"/>
</dbReference>
<feature type="binding site" evidence="5">
    <location>
        <position position="216"/>
    </location>
    <ligand>
        <name>S-adenosyl-L-methionine</name>
        <dbReference type="ChEBI" id="CHEBI:59789"/>
    </ligand>
</feature>
<evidence type="ECO:0000313" key="8">
    <source>
        <dbReference type="EMBL" id="GAO99349.1"/>
    </source>
</evidence>
<keyword evidence="3 5" id="KW-0949">S-adenosyl-L-methionine</keyword>
<dbReference type="OrthoDB" id="9800643at2"/>
<feature type="domain" description="Methyltransferase small" evidence="6">
    <location>
        <begin position="141"/>
        <end position="223"/>
    </location>
</feature>
<dbReference type="Gene3D" id="1.10.8.10">
    <property type="entry name" value="DNA helicase RuvA subunit, C-terminal domain"/>
    <property type="match status" value="1"/>
</dbReference>
<reference evidence="8 9" key="1">
    <citation type="journal article" date="2015" name="BMC Genomics">
        <title>Comparative genomics of Fructobacillus spp. and Leuconostoc spp. reveals niche-specific evolution of Fructobacillus spp.</title>
        <authorList>
            <person name="Endo A."/>
            <person name="Tanizawa Y."/>
            <person name="Tanaka N."/>
            <person name="Maeno S."/>
            <person name="Kumar H."/>
            <person name="Shiwa Y."/>
            <person name="Okada S."/>
            <person name="Yoshikawa H."/>
            <person name="Dicks L."/>
            <person name="Nakagawa J."/>
            <person name="Arita M."/>
        </authorList>
    </citation>
    <scope>NUCLEOTIDE SEQUENCE [LARGE SCALE GENOMIC DNA]</scope>
    <source>
        <strain evidence="8 9">JCM 12225</strain>
    </source>
</reference>
<keyword evidence="2 5" id="KW-0808">Transferase</keyword>
<comment type="caution">
    <text evidence="5">Lacks conserved residue(s) required for the propagation of feature annotation.</text>
</comment>
<evidence type="ECO:0000256" key="2">
    <source>
        <dbReference type="ARBA" id="ARBA00022679"/>
    </source>
</evidence>
<dbReference type="STRING" id="157463.GCA_001047075_00275"/>
<dbReference type="InterPro" id="IPR029063">
    <property type="entry name" value="SAM-dependent_MTases_sf"/>
</dbReference>
<organism evidence="8 9">
    <name type="scientific">Fructobacillus ficulneus</name>
    <dbReference type="NCBI Taxonomy" id="157463"/>
    <lineage>
        <taxon>Bacteria</taxon>
        <taxon>Bacillati</taxon>
        <taxon>Bacillota</taxon>
        <taxon>Bacilli</taxon>
        <taxon>Lactobacillales</taxon>
        <taxon>Lactobacillaceae</taxon>
        <taxon>Fructobacillus</taxon>
    </lineage>
</organism>
<evidence type="ECO:0000313" key="9">
    <source>
        <dbReference type="Proteomes" id="UP000253891"/>
    </source>
</evidence>
<name>A0A0K8MHH5_9LACO</name>
<protein>
    <recommendedName>
        <fullName evidence="5">Release factor glutamine methyltransferase</fullName>
        <shortName evidence="5">RF MTase</shortName>
        <ecNumber evidence="5">2.1.1.297</ecNumber>
    </recommendedName>
    <alternativeName>
        <fullName evidence="5">N5-glutamine methyltransferase PrmC</fullName>
    </alternativeName>
    <alternativeName>
        <fullName evidence="5">Protein-(glutamine-N5) MTase PrmC</fullName>
    </alternativeName>
    <alternativeName>
        <fullName evidence="5">Protein-glutamine N-methyltransferase PrmC</fullName>
    </alternativeName>
</protein>
<dbReference type="PANTHER" id="PTHR18895:SF74">
    <property type="entry name" value="MTRF1L RELEASE FACTOR GLUTAMINE METHYLTRANSFERASE"/>
    <property type="match status" value="1"/>
</dbReference>
<dbReference type="CDD" id="cd02440">
    <property type="entry name" value="AdoMet_MTases"/>
    <property type="match status" value="1"/>
</dbReference>
<evidence type="ECO:0000256" key="4">
    <source>
        <dbReference type="ARBA" id="ARBA00048391"/>
    </source>
</evidence>
<comment type="catalytic activity">
    <reaction evidence="4 5">
        <text>L-glutaminyl-[peptide chain release factor] + S-adenosyl-L-methionine = N(5)-methyl-L-glutaminyl-[peptide chain release factor] + S-adenosyl-L-homocysteine + H(+)</text>
        <dbReference type="Rhea" id="RHEA:42896"/>
        <dbReference type="Rhea" id="RHEA-COMP:10271"/>
        <dbReference type="Rhea" id="RHEA-COMP:10272"/>
        <dbReference type="ChEBI" id="CHEBI:15378"/>
        <dbReference type="ChEBI" id="CHEBI:30011"/>
        <dbReference type="ChEBI" id="CHEBI:57856"/>
        <dbReference type="ChEBI" id="CHEBI:59789"/>
        <dbReference type="ChEBI" id="CHEBI:61891"/>
        <dbReference type="EC" id="2.1.1.297"/>
    </reaction>
</comment>
<dbReference type="PANTHER" id="PTHR18895">
    <property type="entry name" value="HEMK METHYLTRANSFERASE"/>
    <property type="match status" value="1"/>
</dbReference>
<feature type="binding site" evidence="5">
    <location>
        <position position="172"/>
    </location>
    <ligand>
        <name>S-adenosyl-L-methionine</name>
        <dbReference type="ChEBI" id="CHEBI:59789"/>
    </ligand>
</feature>
<feature type="binding site" evidence="5">
    <location>
        <begin position="149"/>
        <end position="153"/>
    </location>
    <ligand>
        <name>S-adenosyl-L-methionine</name>
        <dbReference type="ChEBI" id="CHEBI:59789"/>
    </ligand>
</feature>
<dbReference type="InterPro" id="IPR040758">
    <property type="entry name" value="PrmC_N"/>
</dbReference>
<dbReference type="InterPro" id="IPR019874">
    <property type="entry name" value="RF_methyltr_PrmC"/>
</dbReference>
<dbReference type="NCBIfam" id="TIGR00536">
    <property type="entry name" value="hemK_fam"/>
    <property type="match status" value="1"/>
</dbReference>
<keyword evidence="1 5" id="KW-0489">Methyltransferase</keyword>
<dbReference type="PROSITE" id="PS00092">
    <property type="entry name" value="N6_MTASE"/>
    <property type="match status" value="1"/>
</dbReference>
<dbReference type="GO" id="GO:0003676">
    <property type="term" value="F:nucleic acid binding"/>
    <property type="evidence" value="ECO:0007669"/>
    <property type="project" value="InterPro"/>
</dbReference>
<evidence type="ECO:0000256" key="3">
    <source>
        <dbReference type="ARBA" id="ARBA00022691"/>
    </source>
</evidence>
<dbReference type="InterPro" id="IPR050320">
    <property type="entry name" value="N5-glutamine_MTase"/>
</dbReference>
<dbReference type="Pfam" id="PF05175">
    <property type="entry name" value="MTS"/>
    <property type="match status" value="1"/>
</dbReference>
<accession>A0A0K8MHH5</accession>
<dbReference type="Gene3D" id="3.40.50.150">
    <property type="entry name" value="Vaccinia Virus protein VP39"/>
    <property type="match status" value="1"/>
</dbReference>
<feature type="domain" description="Release factor glutamine methyltransferase N-terminal" evidence="7">
    <location>
        <begin position="25"/>
        <end position="97"/>
    </location>
</feature>
<sequence length="315" mass="34703">MVNTNQGKRPSQNNGRPGIKISLLEARKWAISELTTAGFEIEEATDNVDFLLTGALNVNYGMLRANLSRQMHPWLAERWPTWIAGLLKSVPAQYLLGQAPFYGEEFYVDDRVLIPRPETELLVEWILSDLKNEAAANHHELGPTVLDIGTGSGAIILTLAKQWPNLRGIGADLSQDALVVAQKNRDKFDLAGRVGLVESDLFTALEGQRFDVIVSNPPYIRPDAQSEMDVSVQTYEPEMALYADDNGLALYKQMAQGLADHLNPGGGAYFEIGYDQGPALVAVFQAALPDADVTLKQDLAGLDRMIQVRLKNENN</sequence>
<dbReference type="AlphaFoldDB" id="A0A0K8MHH5"/>
<feature type="binding site" evidence="5">
    <location>
        <begin position="216"/>
        <end position="219"/>
    </location>
    <ligand>
        <name>substrate</name>
    </ligand>
</feature>
<gene>
    <name evidence="5" type="primary">prmC</name>
    <name evidence="8" type="ORF">FFIC_091770</name>
</gene>
<dbReference type="InterPro" id="IPR007848">
    <property type="entry name" value="Small_mtfrase_dom"/>
</dbReference>
<dbReference type="HAMAP" id="MF_02126">
    <property type="entry name" value="RF_methyltr_PrmC"/>
    <property type="match status" value="1"/>
</dbReference>
<dbReference type="SUPFAM" id="SSF53335">
    <property type="entry name" value="S-adenosyl-L-methionine-dependent methyltransferases"/>
    <property type="match status" value="1"/>
</dbReference>
<dbReference type="NCBIfam" id="TIGR03534">
    <property type="entry name" value="RF_mod_PrmC"/>
    <property type="match status" value="1"/>
</dbReference>
<comment type="function">
    <text evidence="5">Methylates the class 1 translation termination release factors RF1/PrfA and RF2/PrfB on the glutamine residue of the universally conserved GGQ motif.</text>
</comment>
<dbReference type="RefSeq" id="WP_061992769.1">
    <property type="nucleotide sequence ID" value="NZ_DF967986.1"/>
</dbReference>
<evidence type="ECO:0000256" key="1">
    <source>
        <dbReference type="ARBA" id="ARBA00022603"/>
    </source>
</evidence>
<dbReference type="GO" id="GO:0032259">
    <property type="term" value="P:methylation"/>
    <property type="evidence" value="ECO:0007669"/>
    <property type="project" value="UniProtKB-KW"/>
</dbReference>